<accession>A0A7S1IPT8</accession>
<protein>
    <submittedName>
        <fullName evidence="3">Uncharacterized protein</fullName>
    </submittedName>
</protein>
<reference evidence="3" key="1">
    <citation type="submission" date="2021-01" db="EMBL/GenBank/DDBJ databases">
        <authorList>
            <person name="Corre E."/>
            <person name="Pelletier E."/>
            <person name="Niang G."/>
            <person name="Scheremetjew M."/>
            <person name="Finn R."/>
            <person name="Kale V."/>
            <person name="Holt S."/>
            <person name="Cochrane G."/>
            <person name="Meng A."/>
            <person name="Brown T."/>
            <person name="Cohen L."/>
        </authorList>
    </citation>
    <scope>NUCLEOTIDE SEQUENCE</scope>
    <source>
        <strain evidence="3">NIES-381</strain>
    </source>
</reference>
<feature type="region of interest" description="Disordered" evidence="2">
    <location>
        <begin position="440"/>
        <end position="515"/>
    </location>
</feature>
<keyword evidence="1" id="KW-0175">Coiled coil</keyword>
<feature type="coiled-coil region" evidence="1">
    <location>
        <begin position="285"/>
        <end position="344"/>
    </location>
</feature>
<name>A0A7S1IPT8_9EUGL</name>
<proteinExistence type="predicted"/>
<dbReference type="EMBL" id="HBGA01080529">
    <property type="protein sequence ID" value="CAD9018916.1"/>
    <property type="molecule type" value="Transcribed_RNA"/>
</dbReference>
<feature type="coiled-coil region" evidence="1">
    <location>
        <begin position="36"/>
        <end position="151"/>
    </location>
</feature>
<feature type="compositionally biased region" description="Basic and acidic residues" evidence="2">
    <location>
        <begin position="440"/>
        <end position="453"/>
    </location>
</feature>
<sequence length="515" mass="58694">MTSSLSRQREQRLQSRGPLLMAGPGAAPVPGTSYRVEQLETENESLRTESRQLQQEFARQREAFEAANWAMMQERATTEGCEQEISNLMAQMQDMEAEMQRRVEAEQHAMEQAETCLLQLQEELQGLSIEHKELQVENQHLRRMLQKRDEKVMNELTLREQQHNAEVLELAQVLEQSVAQVEYTDRDLGITAAEKQHLQTEVALLKDHLRASMRDGHLQLEDAQRVAEAQMVQQEREFRAMLLHRDSEVHRLEEELRVAQLNSRPDLDEKLYSLTDALERKTMDSARLLDTIREQRQQLDMLQGRLADDVLGGGTVLGRGNALVEGQARLLEQKDEEIAQLRKLDIAKDHQLQLLQNELQRLNKGVDVVGRYPLVAGLSDAEVHSLPIFSDKQKRLLAPANESRYSRHTATADRILKLKMQLQEAREARDLLERQSVWGDHDDVGRPVVHNRDIGNGVRAGKSSAVKSAYAQDRLRTLQRSKTKQSGKDKPTGGPNGRPEWNKSLIKPSSPGMSP</sequence>
<feature type="region of interest" description="Disordered" evidence="2">
    <location>
        <begin position="1"/>
        <end position="31"/>
    </location>
</feature>
<dbReference type="AlphaFoldDB" id="A0A7S1IPT8"/>
<evidence type="ECO:0000256" key="2">
    <source>
        <dbReference type="SAM" id="MobiDB-lite"/>
    </source>
</evidence>
<evidence type="ECO:0000313" key="3">
    <source>
        <dbReference type="EMBL" id="CAD9018916.1"/>
    </source>
</evidence>
<organism evidence="3">
    <name type="scientific">Eutreptiella gymnastica</name>
    <dbReference type="NCBI Taxonomy" id="73025"/>
    <lineage>
        <taxon>Eukaryota</taxon>
        <taxon>Discoba</taxon>
        <taxon>Euglenozoa</taxon>
        <taxon>Euglenida</taxon>
        <taxon>Spirocuta</taxon>
        <taxon>Euglenophyceae</taxon>
        <taxon>Eutreptiales</taxon>
        <taxon>Eutreptiaceae</taxon>
        <taxon>Eutreptiella</taxon>
    </lineage>
</organism>
<gene>
    <name evidence="3" type="ORF">EGYM00392_LOCUS30029</name>
</gene>
<evidence type="ECO:0000256" key="1">
    <source>
        <dbReference type="SAM" id="Coils"/>
    </source>
</evidence>